<proteinExistence type="inferred from homology"/>
<dbReference type="OrthoDB" id="480426at2"/>
<evidence type="ECO:0000256" key="2">
    <source>
        <dbReference type="ARBA" id="ARBA00005709"/>
    </source>
</evidence>
<dbReference type="Gene3D" id="1.20.1330.10">
    <property type="entry name" value="f41 fragment of flagellin, N-terminal domain"/>
    <property type="match status" value="1"/>
</dbReference>
<dbReference type="GO" id="GO:0005198">
    <property type="term" value="F:structural molecule activity"/>
    <property type="evidence" value="ECO:0007669"/>
    <property type="project" value="InterPro"/>
</dbReference>
<keyword evidence="5" id="KW-0969">Cilium</keyword>
<evidence type="ECO:0000256" key="3">
    <source>
        <dbReference type="ARBA" id="ARBA00023143"/>
    </source>
</evidence>
<dbReference type="Pfam" id="PF00669">
    <property type="entry name" value="Flagellin_N"/>
    <property type="match status" value="1"/>
</dbReference>
<evidence type="ECO:0000259" key="4">
    <source>
        <dbReference type="Pfam" id="PF00669"/>
    </source>
</evidence>
<organism evidence="5 6">
    <name type="scientific">Polynucleobacter meluiroseus</name>
    <dbReference type="NCBI Taxonomy" id="1938814"/>
    <lineage>
        <taxon>Bacteria</taxon>
        <taxon>Pseudomonadati</taxon>
        <taxon>Pseudomonadota</taxon>
        <taxon>Betaproteobacteria</taxon>
        <taxon>Burkholderiales</taxon>
        <taxon>Burkholderiaceae</taxon>
        <taxon>Polynucleobacter</taxon>
    </lineage>
</organism>
<sequence length="1556" mass="154046">MNNSITSLASSLQSAVNDVQARLDKTQTQIANGKQPLSKQDASVVARLSNQATSQDAVQGNITNANNIIDITQTGLSSISSILSQMQGLATQVSNGLFNSVDQSNLFAEFASLNKQIGQIAATTSLNGNNLLTGNQTLSVVSGTDGVNNQTTVIQGIDITRLQAALNAITFAVASQNLTPTTIVDGVPTVSAPTSAQQTITFNGLANGDSATVGGLTFTATRDLTAAQVAAAFTQKINNPSSTPAGGSFANSFTSSFTAADNGSGIVILTGSIAGPQSISVSGNIASATSPITSGNITINIPGVAYVAPTNAQQTISFNGLARGDSATVGGLTFTAASDLSAAQVAAAFTQKITTPSSTPAGGNFSNSFIGGLDATDLANGSVRLTSNPLGFRNPVAVSGNITSATSPITSSNITSNISGVTYVAPTNAQQTISFNGLAGGDSATVGGLTFTANSDLTASQVASIFYQKIANSSNSAAGNFTNNFQGGYNLTSPGSGNAVTFTATATGPNSIGVGGNITSATTAITSANVASNRTGVAYVAPSYAQQTIRLNAMAPGDTATVGGLILTATTGLTAAQVAAAFAQKINSPSSTPAGGNFTSSFIGGFSAVDNSNGTFTLNGNAVGPMSAIVVSSTLSSSIRPALSASDITIIAAGSPSLAAQFSVVLHSLAAGETATVGGLTFTASSNVTATQVADIFAAKINSNTDSSSGTFLNAFSGGFAATSSGMGNLSLNGTSNGARTMEVSGRTVSPTIIQSSDVSISVTGNYSSSGNYAQQLIQMRALSAGETETLGGLTLTANSNMTARDVAIAFLNKQQYNSDPPSSAGSFGGTSFTYGSQFSLNNYNVTLGQLSANASSPGPRDLLPASGTVTGGSGNSALSASDVTTISVGTASQAGAYAQQTVQFHDLFPGESVTVGGLTFYANTFVNAATVANNFSARMTSNTSSPAGGYFGGSFSANFAPGSISSGSLSITGTYYGPQGAISVSGSSSSIPSSNAYLSSSNVTTVAAGFAGITGVYAQQTVSLNALNAGDSATIGGLTFTAAKDLTATEVAQMFADKTAASSPHDPLNAEGSFVGSLTGFNGASTGNALTLTGTSFGPMSTVSVSGSVTPRVAISSSNVTTQAAGSNGTAGVYAQQTVSLNALNAGDSATIGGLIFTAAADLTAAQVATIFANKTAASPSDPSASDGIFTGIFIGGFRGSSTGNALTLTGTSFGPMSTVSVSGSVTPRVAISSSNVTTQAAGSNGTAGVYAQQTVSLNALNAGDSATIGGLIFTAAADLTAAQVATIFANKTAASPSDPSASDGIFTGIFIGGFRGSSTGNALTLTGTSFGPMSTVSVSGSVIPRVAISSSNVTTQAVGSNGVLGVYAKQAVTLRDLNSGDSATIGGLTLTANTNLTASEVASIFASKITTGRDPGINLGVFGGTFVGGFTGESTRSTLTLTGTAYGPMATVTASQMVSGQDNAPKAIALINQFISEISSTQASLSAASTDLNGALDKSTKLATSSQKTVDAIQNIDLTALQASLQALSTQQSLDFQVVAQMNTASASILSIFR</sequence>
<comment type="subcellular location">
    <subcellularLocation>
        <location evidence="1">Bacterial flagellum</location>
    </subcellularLocation>
</comment>
<keyword evidence="3" id="KW-0975">Bacterial flagellum</keyword>
<feature type="domain" description="Flagellin N-terminal" evidence="4">
    <location>
        <begin position="8"/>
        <end position="137"/>
    </location>
</feature>
<comment type="similarity">
    <text evidence="2">Belongs to the bacterial flagellin family.</text>
</comment>
<dbReference type="GO" id="GO:0009288">
    <property type="term" value="C:bacterial-type flagellum"/>
    <property type="evidence" value="ECO:0007669"/>
    <property type="project" value="UniProtKB-SubCell"/>
</dbReference>
<reference evidence="6" key="1">
    <citation type="submission" date="2017-08" db="EMBL/GenBank/DDBJ databases">
        <authorList>
            <person name="Varghese N."/>
            <person name="Submissions S."/>
        </authorList>
    </citation>
    <scope>NUCLEOTIDE SEQUENCE [LARGE SCALE GENOMIC DNA]</scope>
    <source>
        <strain evidence="6">AP-Melu-1000-B4</strain>
    </source>
</reference>
<dbReference type="Proteomes" id="UP000218069">
    <property type="component" value="Unassembled WGS sequence"/>
</dbReference>
<name>A0A240DZK5_9BURK</name>
<dbReference type="EMBL" id="OANS01000002">
    <property type="protein sequence ID" value="SNX28397.1"/>
    <property type="molecule type" value="Genomic_DNA"/>
</dbReference>
<keyword evidence="5" id="KW-0282">Flagellum</keyword>
<evidence type="ECO:0000313" key="5">
    <source>
        <dbReference type="EMBL" id="SNX28397.1"/>
    </source>
</evidence>
<keyword evidence="6" id="KW-1185">Reference proteome</keyword>
<dbReference type="InterPro" id="IPR001029">
    <property type="entry name" value="Flagellin_N"/>
</dbReference>
<keyword evidence="5" id="KW-0966">Cell projection</keyword>
<protein>
    <submittedName>
        <fullName evidence="5">Flagellin FlgL</fullName>
    </submittedName>
</protein>
<accession>A0A240DZK5</accession>
<evidence type="ECO:0000313" key="6">
    <source>
        <dbReference type="Proteomes" id="UP000218069"/>
    </source>
</evidence>
<dbReference type="RefSeq" id="WP_096672512.1">
    <property type="nucleotide sequence ID" value="NZ_OANS01000002.1"/>
</dbReference>
<gene>
    <name evidence="5" type="ORF">SAMN06295945_0727</name>
</gene>
<evidence type="ECO:0000256" key="1">
    <source>
        <dbReference type="ARBA" id="ARBA00004365"/>
    </source>
</evidence>